<reference evidence="2" key="1">
    <citation type="submission" date="2025-08" db="UniProtKB">
        <authorList>
            <consortium name="RefSeq"/>
        </authorList>
    </citation>
    <scope>IDENTIFICATION</scope>
    <source>
        <tissue evidence="2">Blood</tissue>
    </source>
</reference>
<accession>A0AC58QR14</accession>
<proteinExistence type="predicted"/>
<organism evidence="1 2">
    <name type="scientific">Camelus bactrianus</name>
    <name type="common">Bactrian camel</name>
    <dbReference type="NCBI Taxonomy" id="9837"/>
    <lineage>
        <taxon>Eukaryota</taxon>
        <taxon>Metazoa</taxon>
        <taxon>Chordata</taxon>
        <taxon>Craniata</taxon>
        <taxon>Vertebrata</taxon>
        <taxon>Euteleostomi</taxon>
        <taxon>Mammalia</taxon>
        <taxon>Eutheria</taxon>
        <taxon>Laurasiatheria</taxon>
        <taxon>Artiodactyla</taxon>
        <taxon>Tylopoda</taxon>
        <taxon>Camelidae</taxon>
        <taxon>Camelus</taxon>
    </lineage>
</organism>
<name>A0AC58QR14_CAMBA</name>
<dbReference type="RefSeq" id="XP_074224704.1">
    <property type="nucleotide sequence ID" value="XM_074368603.1"/>
</dbReference>
<keyword evidence="1" id="KW-1185">Reference proteome</keyword>
<gene>
    <name evidence="2" type="primary">LOC141578372</name>
</gene>
<sequence>MGRKPGLSTLTIFIQAEGRLHSAERKGSPDGGPWNRSLPAGPLPPSLQPPLPSSPPLPARTKTRRAPLRGSSVTLGAGTPRQIGRRRRSSAMLLTLCPSSRHRRRRCRLDRHRHLLLSLLLLLCLEASFSAAEERSAMSGKFRQGLNGAMLPRLSCGRPRAALCMSCYFLLPLQRPSSACHFLRLHTAPDGRTAVPKVTEKQKGKRENPSCPTRCVPLGGPILEQERCRKEKPTQVCLIAHQEPNPSEPPPAVGTIP</sequence>
<evidence type="ECO:0000313" key="1">
    <source>
        <dbReference type="Proteomes" id="UP001732780"/>
    </source>
</evidence>
<evidence type="ECO:0000313" key="2">
    <source>
        <dbReference type="RefSeq" id="XP_074224704.1"/>
    </source>
</evidence>
<protein>
    <submittedName>
        <fullName evidence="2">Uncharacterized protein LOC141578372</fullName>
    </submittedName>
</protein>
<dbReference type="Proteomes" id="UP001732780">
    <property type="component" value="Chromosome 8"/>
</dbReference>